<organism evidence="3 4">
    <name type="scientific">Mariniflexile jejuense</name>
    <dbReference type="NCBI Taxonomy" id="1173582"/>
    <lineage>
        <taxon>Bacteria</taxon>
        <taxon>Pseudomonadati</taxon>
        <taxon>Bacteroidota</taxon>
        <taxon>Flavobacteriia</taxon>
        <taxon>Flavobacteriales</taxon>
        <taxon>Flavobacteriaceae</taxon>
        <taxon>Mariniflexile</taxon>
    </lineage>
</organism>
<dbReference type="NCBIfam" id="TIGR04183">
    <property type="entry name" value="Por_Secre_tail"/>
    <property type="match status" value="1"/>
</dbReference>
<evidence type="ECO:0000256" key="2">
    <source>
        <dbReference type="SAM" id="SignalP"/>
    </source>
</evidence>
<comment type="caution">
    <text evidence="3">The sequence shown here is derived from an EMBL/GenBank/DDBJ whole genome shotgun (WGS) entry which is preliminary data.</text>
</comment>
<gene>
    <name evidence="3" type="ORF">ACFQ1R_06660</name>
</gene>
<dbReference type="RefSeq" id="WP_379925356.1">
    <property type="nucleotide sequence ID" value="NZ_JBHTJI010000001.1"/>
</dbReference>
<evidence type="ECO:0000313" key="4">
    <source>
        <dbReference type="Proteomes" id="UP001597061"/>
    </source>
</evidence>
<dbReference type="Proteomes" id="UP001597061">
    <property type="component" value="Unassembled WGS sequence"/>
</dbReference>
<dbReference type="SUPFAM" id="SSF49899">
    <property type="entry name" value="Concanavalin A-like lectins/glucanases"/>
    <property type="match status" value="1"/>
</dbReference>
<proteinExistence type="predicted"/>
<dbReference type="InterPro" id="IPR013320">
    <property type="entry name" value="ConA-like_dom_sf"/>
</dbReference>
<sequence length="1008" mass="111024">MNISKTFSIFLIFIFLNNTNAQTGPGGVGNSTDNVLWLKANSGTSSTVNGQPISFWNDSSGNLNNTYQSNINQQPLFTSSLINGYPAIQFDFSQTAGQNDFLSGSDAPNLDNTNGLSIFSVIRPTNSGSARAIISKRNNVGVNQSYMLFFFSSDYFYVDIDNNNNRFSTSPTSYNTNTDYIISTLYNGSLPTASRVSVYNGETLVTTGSESSAVIPDYNSPFTIGATHIGDNRGFGGYMSEIIVYRKTLNTAERIIVNNYLSSKYNQSLSSNDIYVQDDIGNGNFDHHVAGIGQASDGTSHFDSQGTGIVRINTPSTTGSNRFLFWGEESQNPTYNFSTNTTNYTQQLNSKWRVSRQGNLGTVTVSFDISSMNLTGKPSCSPLQLVVDNNYDFSSPSDIYNLTIVGNTATATGVLLQNNRYFTLRYVDEIVWDGSNFFNGAGTGNAPNTTNACLKFTVKAGTTSTLIYNARVREVEVEAGATLNITNGFVLETENKVVNNGTIDLLGEAQLIQNHTGVSLNTGTGNLKIRQQGTSNLFNYNYWSAPVNRSGFWRIGYLEDANGSSINFTSGLNGNTSTTPITLSNRWLYTFNGPIGNYNAWTKISTSSNLLPGIGYSMKGSGAVTSEQEFIFRGTPNNGNYSIPVTAFTEILVGNPYPSALDANRFILDNLLTTSGTLYFWESFPSNNSHYLSNYEGGYATYNLLMSLPAIADASGLTSGLGVTGKSLPTRYINIGQGFFTTILNSGSLLFQNSQRYFARESLNETVFYKGSNKSKQTSTLTDERPKIWFSFTDPNNYIKTIGLGWDSNASYNYDIGYDAKTNEDFKNDVYWLLNDEKLVIQALPQINIDDILPLEIKISDAGLYKFSLSNMENIPEYLNIYLVDNIQSTYYNLRTTEAQLVLNSATKSNQFSIVFKESNLLGTTLFDNKNIVSTYNSNTKTLELHAENLLNSVESFKIFNTIGQEVLSITSPTSTKINLSLLTDGVYILKVNMKTNNNLESIKFVKY</sequence>
<keyword evidence="1 2" id="KW-0732">Signal</keyword>
<evidence type="ECO:0000256" key="1">
    <source>
        <dbReference type="ARBA" id="ARBA00022729"/>
    </source>
</evidence>
<reference evidence="4" key="1">
    <citation type="journal article" date="2019" name="Int. J. Syst. Evol. Microbiol.">
        <title>The Global Catalogue of Microorganisms (GCM) 10K type strain sequencing project: providing services to taxonomists for standard genome sequencing and annotation.</title>
        <authorList>
            <consortium name="The Broad Institute Genomics Platform"/>
            <consortium name="The Broad Institute Genome Sequencing Center for Infectious Disease"/>
            <person name="Wu L."/>
            <person name="Ma J."/>
        </authorList>
    </citation>
    <scope>NUCLEOTIDE SEQUENCE [LARGE SCALE GENOMIC DNA]</scope>
    <source>
        <strain evidence="4">CCUG 62414</strain>
    </source>
</reference>
<dbReference type="InterPro" id="IPR026444">
    <property type="entry name" value="Secre_tail"/>
</dbReference>
<keyword evidence="4" id="KW-1185">Reference proteome</keyword>
<feature type="signal peptide" evidence="2">
    <location>
        <begin position="1"/>
        <end position="23"/>
    </location>
</feature>
<feature type="chain" id="PRO_5047108465" evidence="2">
    <location>
        <begin position="24"/>
        <end position="1008"/>
    </location>
</feature>
<protein>
    <submittedName>
        <fullName evidence="3">T9SS type A sorting domain-containing protein</fullName>
    </submittedName>
</protein>
<evidence type="ECO:0000313" key="3">
    <source>
        <dbReference type="EMBL" id="MFD0989770.1"/>
    </source>
</evidence>
<accession>A0ABW3JI23</accession>
<name>A0ABW3JI23_9FLAO</name>
<dbReference type="EMBL" id="JBHTJI010000001">
    <property type="protein sequence ID" value="MFD0989770.1"/>
    <property type="molecule type" value="Genomic_DNA"/>
</dbReference>